<evidence type="ECO:0000313" key="1">
    <source>
        <dbReference type="EMBL" id="KAH6944372.1"/>
    </source>
</evidence>
<name>A0ACB7TA54_HYAAI</name>
<sequence>MDSSTRKTASSVEDSAASGSGINGGQIQVDVEGEENTNEEFQEGPGSTHVVRKRKTQGKEATWPATPERQSRPRERDQYAKKVIASTARASKVPNVLPREDIKIVVRPRGGLNIAKLQATVATAIRAAAGVSRKDGAADTFCPNVHQNIVMVSTPDEGRARAYAKIQPVRIGDQVHEVGAYQTTPDGIVKGIIRGVPMEDTPAEIYRNIVHPRNPLARGAQRIGNTTTVIVAFEGLRVPNYVCYETVLFRCSLYRKHIDVCRQCGRVGHRRDVCPNPSAKVCFDCGANNPTEGHDCKAKCRICGGPHPTGDRGCKHRYKIPYVVTRRQWERKMEEQRARRQLADPDEFTEQGTSAERAAAAAERVTSRFRKNSRGRSASKSRSASRYRGRSKSRERVSCKDTDKAGIRKREPSRQQNPGPSDGGNCSGNKKGDKRDEEMKLLKENVIMLTRANEVLNRKVAELVAALDKSNKEVMALKIGLPGRPTPTQ</sequence>
<dbReference type="Proteomes" id="UP000821845">
    <property type="component" value="Chromosome 1"/>
</dbReference>
<proteinExistence type="predicted"/>
<evidence type="ECO:0000313" key="2">
    <source>
        <dbReference type="Proteomes" id="UP000821845"/>
    </source>
</evidence>
<dbReference type="EMBL" id="CM023481">
    <property type="protein sequence ID" value="KAH6944372.1"/>
    <property type="molecule type" value="Genomic_DNA"/>
</dbReference>
<protein>
    <submittedName>
        <fullName evidence="1">Uncharacterized protein</fullName>
    </submittedName>
</protein>
<gene>
    <name evidence="1" type="ORF">HPB50_002812</name>
</gene>
<organism evidence="1 2">
    <name type="scientific">Hyalomma asiaticum</name>
    <name type="common">Tick</name>
    <dbReference type="NCBI Taxonomy" id="266040"/>
    <lineage>
        <taxon>Eukaryota</taxon>
        <taxon>Metazoa</taxon>
        <taxon>Ecdysozoa</taxon>
        <taxon>Arthropoda</taxon>
        <taxon>Chelicerata</taxon>
        <taxon>Arachnida</taxon>
        <taxon>Acari</taxon>
        <taxon>Parasitiformes</taxon>
        <taxon>Ixodida</taxon>
        <taxon>Ixodoidea</taxon>
        <taxon>Ixodidae</taxon>
        <taxon>Hyalomminae</taxon>
        <taxon>Hyalomma</taxon>
    </lineage>
</organism>
<reference evidence="1" key="1">
    <citation type="submission" date="2020-05" db="EMBL/GenBank/DDBJ databases">
        <title>Large-scale comparative analyses of tick genomes elucidate their genetic diversity and vector capacities.</title>
        <authorList>
            <person name="Jia N."/>
            <person name="Wang J."/>
            <person name="Shi W."/>
            <person name="Du L."/>
            <person name="Sun Y."/>
            <person name="Zhan W."/>
            <person name="Jiang J."/>
            <person name="Wang Q."/>
            <person name="Zhang B."/>
            <person name="Ji P."/>
            <person name="Sakyi L.B."/>
            <person name="Cui X."/>
            <person name="Yuan T."/>
            <person name="Jiang B."/>
            <person name="Yang W."/>
            <person name="Lam T.T.-Y."/>
            <person name="Chang Q."/>
            <person name="Ding S."/>
            <person name="Wang X."/>
            <person name="Zhu J."/>
            <person name="Ruan X."/>
            <person name="Zhao L."/>
            <person name="Wei J."/>
            <person name="Que T."/>
            <person name="Du C."/>
            <person name="Cheng J."/>
            <person name="Dai P."/>
            <person name="Han X."/>
            <person name="Huang E."/>
            <person name="Gao Y."/>
            <person name="Liu J."/>
            <person name="Shao H."/>
            <person name="Ye R."/>
            <person name="Li L."/>
            <person name="Wei W."/>
            <person name="Wang X."/>
            <person name="Wang C."/>
            <person name="Yang T."/>
            <person name="Huo Q."/>
            <person name="Li W."/>
            <person name="Guo W."/>
            <person name="Chen H."/>
            <person name="Zhou L."/>
            <person name="Ni X."/>
            <person name="Tian J."/>
            <person name="Zhou Y."/>
            <person name="Sheng Y."/>
            <person name="Liu T."/>
            <person name="Pan Y."/>
            <person name="Xia L."/>
            <person name="Li J."/>
            <person name="Zhao F."/>
            <person name="Cao W."/>
        </authorList>
    </citation>
    <scope>NUCLEOTIDE SEQUENCE</scope>
    <source>
        <strain evidence="1">Hyas-2018</strain>
    </source>
</reference>
<comment type="caution">
    <text evidence="1">The sequence shown here is derived from an EMBL/GenBank/DDBJ whole genome shotgun (WGS) entry which is preliminary data.</text>
</comment>
<accession>A0ACB7TA54</accession>
<keyword evidence="2" id="KW-1185">Reference proteome</keyword>